<feature type="compositionally biased region" description="Acidic residues" evidence="1">
    <location>
        <begin position="164"/>
        <end position="196"/>
    </location>
</feature>
<organism evidence="2 3">
    <name type="scientific">Discina gigas</name>
    <dbReference type="NCBI Taxonomy" id="1032678"/>
    <lineage>
        <taxon>Eukaryota</taxon>
        <taxon>Fungi</taxon>
        <taxon>Dikarya</taxon>
        <taxon>Ascomycota</taxon>
        <taxon>Pezizomycotina</taxon>
        <taxon>Pezizomycetes</taxon>
        <taxon>Pezizales</taxon>
        <taxon>Discinaceae</taxon>
        <taxon>Discina</taxon>
    </lineage>
</organism>
<feature type="region of interest" description="Disordered" evidence="1">
    <location>
        <begin position="93"/>
        <end position="118"/>
    </location>
</feature>
<feature type="region of interest" description="Disordered" evidence="1">
    <location>
        <begin position="1"/>
        <end position="68"/>
    </location>
</feature>
<feature type="compositionally biased region" description="Polar residues" evidence="1">
    <location>
        <begin position="1"/>
        <end position="15"/>
    </location>
</feature>
<reference evidence="2 3" key="1">
    <citation type="submission" date="2024-02" db="EMBL/GenBank/DDBJ databases">
        <title>Discinaceae phylogenomics.</title>
        <authorList>
            <person name="Dirks A.C."/>
            <person name="James T.Y."/>
        </authorList>
    </citation>
    <scope>NUCLEOTIDE SEQUENCE [LARGE SCALE GENOMIC DNA]</scope>
    <source>
        <strain evidence="2 3">ACD0624</strain>
    </source>
</reference>
<proteinExistence type="predicted"/>
<dbReference type="EMBL" id="JBBBZM010000193">
    <property type="protein sequence ID" value="KAL0632025.1"/>
    <property type="molecule type" value="Genomic_DNA"/>
</dbReference>
<feature type="compositionally biased region" description="Basic and acidic residues" evidence="1">
    <location>
        <begin position="109"/>
        <end position="118"/>
    </location>
</feature>
<sequence>MASAPQEPQDTSAPTHNERSPRSGPQQYIPKARKERPFVGSSGQSRIETRFLFKQSKTKPAEEPESPKLLALAGLRARSSTPLTDRILREILSKKLREDTTEVGPSSNPEKDPHAKMENEWYLAISRETDHEHEVVVVPREDVGNENHSENNQDQNNLEVIEIPGEDEESSDGCEIPGEDEESSDGCEISGEDEESSNGWEIILKNGEETDSDDGFVLI</sequence>
<evidence type="ECO:0000313" key="3">
    <source>
        <dbReference type="Proteomes" id="UP001447188"/>
    </source>
</evidence>
<feature type="region of interest" description="Disordered" evidence="1">
    <location>
        <begin position="141"/>
        <end position="219"/>
    </location>
</feature>
<evidence type="ECO:0000313" key="2">
    <source>
        <dbReference type="EMBL" id="KAL0632025.1"/>
    </source>
</evidence>
<comment type="caution">
    <text evidence="2">The sequence shown here is derived from an EMBL/GenBank/DDBJ whole genome shotgun (WGS) entry which is preliminary data.</text>
</comment>
<feature type="compositionally biased region" description="Basic and acidic residues" evidence="1">
    <location>
        <begin position="141"/>
        <end position="151"/>
    </location>
</feature>
<gene>
    <name evidence="2" type="ORF">Q9L58_009114</name>
</gene>
<protein>
    <submittedName>
        <fullName evidence="2">Uncharacterized protein</fullName>
    </submittedName>
</protein>
<keyword evidence="3" id="KW-1185">Reference proteome</keyword>
<accession>A0ABR3G7V6</accession>
<feature type="compositionally biased region" description="Acidic residues" evidence="1">
    <location>
        <begin position="209"/>
        <end position="219"/>
    </location>
</feature>
<name>A0ABR3G7V6_9PEZI</name>
<evidence type="ECO:0000256" key="1">
    <source>
        <dbReference type="SAM" id="MobiDB-lite"/>
    </source>
</evidence>
<dbReference type="Proteomes" id="UP001447188">
    <property type="component" value="Unassembled WGS sequence"/>
</dbReference>